<dbReference type="InterPro" id="IPR003583">
    <property type="entry name" value="Hlx-hairpin-Hlx_DNA-bd_motif"/>
</dbReference>
<dbReference type="Pfam" id="PF12836">
    <property type="entry name" value="HHH_3"/>
    <property type="match status" value="1"/>
</dbReference>
<dbReference type="PANTHER" id="PTHR21180:SF32">
    <property type="entry name" value="ENDONUCLEASE_EXONUCLEASE_PHOSPHATASE FAMILY DOMAIN-CONTAINING PROTEIN 1"/>
    <property type="match status" value="1"/>
</dbReference>
<dbReference type="GO" id="GO:0015628">
    <property type="term" value="P:protein secretion by the type II secretion system"/>
    <property type="evidence" value="ECO:0007669"/>
    <property type="project" value="TreeGrafter"/>
</dbReference>
<dbReference type="SUPFAM" id="SSF47781">
    <property type="entry name" value="RuvA domain 2-like"/>
    <property type="match status" value="1"/>
</dbReference>
<dbReference type="Proteomes" id="UP000178526">
    <property type="component" value="Unassembled WGS sequence"/>
</dbReference>
<keyword evidence="1" id="KW-1133">Transmembrane helix</keyword>
<feature type="domain" description="Helix-hairpin-helix DNA-binding motif class 1" evidence="2">
    <location>
        <begin position="122"/>
        <end position="141"/>
    </location>
</feature>
<dbReference type="GO" id="GO:0006281">
    <property type="term" value="P:DNA repair"/>
    <property type="evidence" value="ECO:0007669"/>
    <property type="project" value="InterPro"/>
</dbReference>
<gene>
    <name evidence="3" type="ORF">A2042_07620</name>
</gene>
<keyword evidence="1" id="KW-0472">Membrane</keyword>
<dbReference type="Gene3D" id="1.10.150.280">
    <property type="entry name" value="AF1531-like domain"/>
    <property type="match status" value="1"/>
</dbReference>
<organism evidence="3 4">
    <name type="scientific">Candidatus Schekmanbacteria bacterium GWA2_38_11</name>
    <dbReference type="NCBI Taxonomy" id="1817876"/>
    <lineage>
        <taxon>Bacteria</taxon>
        <taxon>Candidatus Schekmaniibacteriota</taxon>
    </lineage>
</organism>
<dbReference type="GO" id="GO:0003677">
    <property type="term" value="F:DNA binding"/>
    <property type="evidence" value="ECO:0007669"/>
    <property type="project" value="InterPro"/>
</dbReference>
<feature type="domain" description="Helix-hairpin-helix DNA-binding motif class 1" evidence="2">
    <location>
        <begin position="92"/>
        <end position="111"/>
    </location>
</feature>
<protein>
    <recommendedName>
        <fullName evidence="2">Helix-hairpin-helix DNA-binding motif class 1 domain-containing protein</fullName>
    </recommendedName>
</protein>
<evidence type="ECO:0000256" key="1">
    <source>
        <dbReference type="SAM" id="Phobius"/>
    </source>
</evidence>
<evidence type="ECO:0000313" key="3">
    <source>
        <dbReference type="EMBL" id="OGL39590.1"/>
    </source>
</evidence>
<evidence type="ECO:0000259" key="2">
    <source>
        <dbReference type="SMART" id="SM00278"/>
    </source>
</evidence>
<name>A0A1F7RE42_9BACT</name>
<dbReference type="PANTHER" id="PTHR21180">
    <property type="entry name" value="ENDONUCLEASE/EXONUCLEASE/PHOSPHATASE FAMILY DOMAIN-CONTAINING PROTEIN 1"/>
    <property type="match status" value="1"/>
</dbReference>
<keyword evidence="1" id="KW-0812">Transmembrane</keyword>
<accession>A0A1F7RE42</accession>
<feature type="transmembrane region" description="Helical" evidence="1">
    <location>
        <begin position="28"/>
        <end position="45"/>
    </location>
</feature>
<dbReference type="InterPro" id="IPR010994">
    <property type="entry name" value="RuvA_2-like"/>
</dbReference>
<dbReference type="EMBL" id="MGDB01000115">
    <property type="protein sequence ID" value="OGL39590.1"/>
    <property type="molecule type" value="Genomic_DNA"/>
</dbReference>
<sequence>MLEIQKRKPLHYTYIMKEKEKEEKKQKIIAFIIILLLAAGTYRFYEKVKANNTEVKLINQEEALPGVKQNIKKDGFKIRPIRLININKDSKEELQKLPGIGEKIAERIISYRNKNDGFDKNEDITNVEGIGQKKYERLKNFITVR</sequence>
<dbReference type="InterPro" id="IPR051675">
    <property type="entry name" value="Endo/Exo/Phosphatase_dom_1"/>
</dbReference>
<comment type="caution">
    <text evidence="3">The sequence shown here is derived from an EMBL/GenBank/DDBJ whole genome shotgun (WGS) entry which is preliminary data.</text>
</comment>
<dbReference type="AlphaFoldDB" id="A0A1F7RE42"/>
<dbReference type="NCBIfam" id="TIGR00426">
    <property type="entry name" value="competence protein ComEA helix-hairpin-helix repeat region"/>
    <property type="match status" value="1"/>
</dbReference>
<dbReference type="GO" id="GO:0015627">
    <property type="term" value="C:type II protein secretion system complex"/>
    <property type="evidence" value="ECO:0007669"/>
    <property type="project" value="TreeGrafter"/>
</dbReference>
<dbReference type="SMART" id="SM00278">
    <property type="entry name" value="HhH1"/>
    <property type="match status" value="2"/>
</dbReference>
<evidence type="ECO:0000313" key="4">
    <source>
        <dbReference type="Proteomes" id="UP000178526"/>
    </source>
</evidence>
<reference evidence="3 4" key="1">
    <citation type="journal article" date="2016" name="Nat. Commun.">
        <title>Thousands of microbial genomes shed light on interconnected biogeochemical processes in an aquifer system.</title>
        <authorList>
            <person name="Anantharaman K."/>
            <person name="Brown C.T."/>
            <person name="Hug L.A."/>
            <person name="Sharon I."/>
            <person name="Castelle C.J."/>
            <person name="Probst A.J."/>
            <person name="Thomas B.C."/>
            <person name="Singh A."/>
            <person name="Wilkins M.J."/>
            <person name="Karaoz U."/>
            <person name="Brodie E.L."/>
            <person name="Williams K.H."/>
            <person name="Hubbard S.S."/>
            <person name="Banfield J.F."/>
        </authorList>
    </citation>
    <scope>NUCLEOTIDE SEQUENCE [LARGE SCALE GENOMIC DNA]</scope>
</reference>
<dbReference type="InterPro" id="IPR004509">
    <property type="entry name" value="Competence_ComEA_HhH"/>
</dbReference>
<proteinExistence type="predicted"/>